<keyword evidence="3" id="KW-1185">Reference proteome</keyword>
<dbReference type="InterPro" id="IPR029045">
    <property type="entry name" value="ClpP/crotonase-like_dom_sf"/>
</dbReference>
<keyword evidence="1" id="KW-0732">Signal</keyword>
<comment type="caution">
    <text evidence="2">The sequence shown here is derived from an EMBL/GenBank/DDBJ whole genome shotgun (WGS) entry which is preliminary data.</text>
</comment>
<feature type="signal peptide" evidence="1">
    <location>
        <begin position="1"/>
        <end position="20"/>
    </location>
</feature>
<gene>
    <name evidence="2" type="ORF">FWILDA_LOCUS1755</name>
</gene>
<dbReference type="OrthoDB" id="27214at2759"/>
<dbReference type="PANTHER" id="PTHR37049:SF4">
    <property type="entry name" value="RHODANESE DOMAIN-CONTAINING PROTEIN"/>
    <property type="match status" value="1"/>
</dbReference>
<dbReference type="SUPFAM" id="SSF52096">
    <property type="entry name" value="ClpP/crotonase"/>
    <property type="match status" value="1"/>
</dbReference>
<name>A0A9W4SCZ6_9GLOM</name>
<evidence type="ECO:0000256" key="1">
    <source>
        <dbReference type="SAM" id="SignalP"/>
    </source>
</evidence>
<organism evidence="2 3">
    <name type="scientific">Funneliformis geosporum</name>
    <dbReference type="NCBI Taxonomy" id="1117311"/>
    <lineage>
        <taxon>Eukaryota</taxon>
        <taxon>Fungi</taxon>
        <taxon>Fungi incertae sedis</taxon>
        <taxon>Mucoromycota</taxon>
        <taxon>Glomeromycotina</taxon>
        <taxon>Glomeromycetes</taxon>
        <taxon>Glomerales</taxon>
        <taxon>Glomeraceae</taxon>
        <taxon>Funneliformis</taxon>
    </lineage>
</organism>
<dbReference type="AlphaFoldDB" id="A0A9W4SCZ6"/>
<dbReference type="InterPro" id="IPR052766">
    <property type="entry name" value="S41A_metabolite_peptidase"/>
</dbReference>
<evidence type="ECO:0000313" key="2">
    <source>
        <dbReference type="EMBL" id="CAI2164814.1"/>
    </source>
</evidence>
<accession>A0A9W4SCZ6</accession>
<feature type="chain" id="PRO_5040802005" evidence="1">
    <location>
        <begin position="21"/>
        <end position="583"/>
    </location>
</feature>
<dbReference type="EMBL" id="CAMKVN010000180">
    <property type="protein sequence ID" value="CAI2164814.1"/>
    <property type="molecule type" value="Genomic_DNA"/>
</dbReference>
<proteinExistence type="predicted"/>
<reference evidence="2" key="1">
    <citation type="submission" date="2022-08" db="EMBL/GenBank/DDBJ databases">
        <authorList>
            <person name="Kallberg Y."/>
            <person name="Tangrot J."/>
            <person name="Rosling A."/>
        </authorList>
    </citation>
    <scope>NUCLEOTIDE SEQUENCE</scope>
    <source>
        <strain evidence="2">Wild A</strain>
    </source>
</reference>
<sequence length="583" mass="66220">MAKIMKLFLIFVLVISLVESTLIPRQTENGDACARISVDYKKSKGDPSFSAKYSDVKECLDSIPYNRELAEKIIENVKKTLQGFYVFLSQAKEEPQPGFSFKAVDLIKELDALLLKDYTSDYRFMTDINNLFSELKDAHLNFISLCYNHFIFKQQLYLYSVINKDDIQIIKIFDDEIDHSTVDCEVTHIDGRPSMEVIKEFADTINKSKDAGARFNIALTALKINENGGHNISSSKFTIRNSLPEKSSIDYSLTGVVVIPNVMPSDSDFVNQMFELQKGFKLLEDKGVQKLIFDFNENGGGYVDLALFFVFLLFPNSSPSFHNDMVVSELSRALFDAATSRSIHENSIDTTVITPPPSFSIESLTRWAVDTANEVTDSSSNFDIFAFKDPLADRHFHTVEEFIGNNTFVRGGTPTRYTTKFVDRHSQKINILTKLLAGNFKEYKWMSEDMIILTNGNCGSSCSLITQRMAEMFNVKTVGVGGYKDTPLSYASFPGGMVYLDHALNIELEGLELFKNETLKDSLPSPFNNTVIMSFTLREVYDVNDDRVLEFTYKPAKYRLYYDEQSARDPSKLWLKVAKIFEQ</sequence>
<evidence type="ECO:0000313" key="3">
    <source>
        <dbReference type="Proteomes" id="UP001153678"/>
    </source>
</evidence>
<dbReference type="Gene3D" id="3.90.226.10">
    <property type="entry name" value="2-enoyl-CoA Hydratase, Chain A, domain 1"/>
    <property type="match status" value="1"/>
</dbReference>
<dbReference type="Proteomes" id="UP001153678">
    <property type="component" value="Unassembled WGS sequence"/>
</dbReference>
<protein>
    <submittedName>
        <fullName evidence="2">18490_t:CDS:1</fullName>
    </submittedName>
</protein>
<dbReference type="PANTHER" id="PTHR37049">
    <property type="entry name" value="PEPTIDASE S41 FAMILY PROTEIN"/>
    <property type="match status" value="1"/>
</dbReference>